<gene>
    <name evidence="3" type="ORF">GCM10007368_00280</name>
</gene>
<reference evidence="4" key="1">
    <citation type="journal article" date="2019" name="Int. J. Syst. Evol. Microbiol.">
        <title>The Global Catalogue of Microorganisms (GCM) 10K type strain sequencing project: providing services to taxonomists for standard genome sequencing and annotation.</title>
        <authorList>
            <consortium name="The Broad Institute Genomics Platform"/>
            <consortium name="The Broad Institute Genome Sequencing Center for Infectious Disease"/>
            <person name="Wu L."/>
            <person name="Ma J."/>
        </authorList>
    </citation>
    <scope>NUCLEOTIDE SEQUENCE [LARGE SCALE GENOMIC DNA]</scope>
    <source>
        <strain evidence="4">CCM 8653</strain>
    </source>
</reference>
<feature type="compositionally biased region" description="Pro residues" evidence="1">
    <location>
        <begin position="1"/>
        <end position="10"/>
    </location>
</feature>
<feature type="transmembrane region" description="Helical" evidence="2">
    <location>
        <begin position="89"/>
        <end position="109"/>
    </location>
</feature>
<feature type="region of interest" description="Disordered" evidence="1">
    <location>
        <begin position="1"/>
        <end position="46"/>
    </location>
</feature>
<comment type="caution">
    <text evidence="3">The sequence shown here is derived from an EMBL/GenBank/DDBJ whole genome shotgun (WGS) entry which is preliminary data.</text>
</comment>
<keyword evidence="4" id="KW-1185">Reference proteome</keyword>
<sequence>MATAPNPVPPLASATNGNPSRPVSGSSGSRRVAPASSRTGKTPRSRAGAVWVGICIAAVVLVALIVFMLQNTQEVLVSFLGMEGSVPLAVALLIAGVGVGVVALVIGTVRITQLRRRVHHPDRAGRGA</sequence>
<evidence type="ECO:0000256" key="2">
    <source>
        <dbReference type="SAM" id="Phobius"/>
    </source>
</evidence>
<dbReference type="RefSeq" id="WP_188521628.1">
    <property type="nucleotide sequence ID" value="NZ_BMDG01000001.1"/>
</dbReference>
<name>A0ABQ2AZM7_9MICO</name>
<feature type="compositionally biased region" description="Low complexity" evidence="1">
    <location>
        <begin position="20"/>
        <end position="38"/>
    </location>
</feature>
<dbReference type="EMBL" id="BMDG01000001">
    <property type="protein sequence ID" value="GGI04265.1"/>
    <property type="molecule type" value="Genomic_DNA"/>
</dbReference>
<evidence type="ECO:0000256" key="1">
    <source>
        <dbReference type="SAM" id="MobiDB-lite"/>
    </source>
</evidence>
<keyword evidence="2" id="KW-0812">Transmembrane</keyword>
<keyword evidence="2" id="KW-1133">Transmembrane helix</keyword>
<proteinExistence type="predicted"/>
<evidence type="ECO:0000313" key="3">
    <source>
        <dbReference type="EMBL" id="GGI04265.1"/>
    </source>
</evidence>
<evidence type="ECO:0008006" key="5">
    <source>
        <dbReference type="Google" id="ProtNLM"/>
    </source>
</evidence>
<feature type="transmembrane region" description="Helical" evidence="2">
    <location>
        <begin position="48"/>
        <end position="69"/>
    </location>
</feature>
<evidence type="ECO:0000313" key="4">
    <source>
        <dbReference type="Proteomes" id="UP000632535"/>
    </source>
</evidence>
<accession>A0ABQ2AZM7</accession>
<dbReference type="Proteomes" id="UP000632535">
    <property type="component" value="Unassembled WGS sequence"/>
</dbReference>
<keyword evidence="2" id="KW-0472">Membrane</keyword>
<organism evidence="3 4">
    <name type="scientific">Isoptericola cucumis</name>
    <dbReference type="NCBI Taxonomy" id="1776856"/>
    <lineage>
        <taxon>Bacteria</taxon>
        <taxon>Bacillati</taxon>
        <taxon>Actinomycetota</taxon>
        <taxon>Actinomycetes</taxon>
        <taxon>Micrococcales</taxon>
        <taxon>Promicromonosporaceae</taxon>
        <taxon>Isoptericola</taxon>
    </lineage>
</organism>
<protein>
    <recommendedName>
        <fullName evidence="5">Integral membrane protein</fullName>
    </recommendedName>
</protein>